<dbReference type="EMBL" id="MKQS01000013">
    <property type="protein sequence ID" value="OFE43343.1"/>
    <property type="molecule type" value="Genomic_DNA"/>
</dbReference>
<dbReference type="AlphaFoldDB" id="A0A1E8E298"/>
<evidence type="ECO:0000313" key="2">
    <source>
        <dbReference type="Proteomes" id="UP000186931"/>
    </source>
</evidence>
<sequence length="221" mass="25014">MINSIQNAIVIGANGLVGQQLVKRLNQLSECKNITVVLRRPCPELNHLEKVHTLLLEDFLLLNDEDVSGYSHAFSCLGTTLKKAGSKEAFYAVDYTINAHFAELLQAKGTHYILVSALGAQAKSAVFYNRVKGELEQYIESLDLDKVSMLRPSLLLGERNEQRRLEDLGQKLYLKISRFIPDHFRYKPVSATQVAHTMVEAAQSQIHKFQIYDNLQIQKTK</sequence>
<reference evidence="1 2" key="1">
    <citation type="submission" date="2016-10" db="EMBL/GenBank/DDBJ databases">
        <title>Genome of airborne Acinetobacter sp. 5-2Ac02 in the hospital environment: Species near to Acinetobacter towneri.</title>
        <authorList>
            <person name="Barbosa B."/>
            <person name="Fernandez-Garcia L."/>
            <person name="Gato E."/>
            <person name="Leao R."/>
            <person name="Albano R."/>
            <person name="Fernandez B."/>
            <person name="Fernandez-Cuenca F."/>
            <person name="Marques E."/>
            <person name="Tomas M."/>
        </authorList>
    </citation>
    <scope>NUCLEOTIDE SEQUENCE [LARGE SCALE GENOMIC DNA]</scope>
    <source>
        <strain evidence="1 2">5-2Ac02</strain>
    </source>
</reference>
<gene>
    <name evidence="1" type="ORF">BJN41_06655</name>
</gene>
<organism evidence="1 2">
    <name type="scientific">Acinetobacter towneri</name>
    <dbReference type="NCBI Taxonomy" id="202956"/>
    <lineage>
        <taxon>Bacteria</taxon>
        <taxon>Pseudomonadati</taxon>
        <taxon>Pseudomonadota</taxon>
        <taxon>Gammaproteobacteria</taxon>
        <taxon>Moraxellales</taxon>
        <taxon>Moraxellaceae</taxon>
        <taxon>Acinetobacter</taxon>
    </lineage>
</organism>
<protein>
    <submittedName>
        <fullName evidence="1">Nucleoside-diphosphate sugar epimerase</fullName>
    </submittedName>
</protein>
<dbReference type="InterPro" id="IPR036291">
    <property type="entry name" value="NAD(P)-bd_dom_sf"/>
</dbReference>
<comment type="caution">
    <text evidence="1">The sequence shown here is derived from an EMBL/GenBank/DDBJ whole genome shotgun (WGS) entry which is preliminary data.</text>
</comment>
<name>A0A1E8E298_9GAMM</name>
<dbReference type="PANTHER" id="PTHR14097:SF7">
    <property type="entry name" value="OXIDOREDUCTASE HTATIP2"/>
    <property type="match status" value="1"/>
</dbReference>
<dbReference type="eggNOG" id="COG0702">
    <property type="taxonomic scope" value="Bacteria"/>
</dbReference>
<dbReference type="PANTHER" id="PTHR14097">
    <property type="entry name" value="OXIDOREDUCTASE HTATIP2"/>
    <property type="match status" value="1"/>
</dbReference>
<dbReference type="SUPFAM" id="SSF51735">
    <property type="entry name" value="NAD(P)-binding Rossmann-fold domains"/>
    <property type="match status" value="1"/>
</dbReference>
<dbReference type="RefSeq" id="WP_070154524.1">
    <property type="nucleotide sequence ID" value="NZ_MKQS01000013.1"/>
</dbReference>
<evidence type="ECO:0000313" key="1">
    <source>
        <dbReference type="EMBL" id="OFE43343.1"/>
    </source>
</evidence>
<dbReference type="STRING" id="202956.BJN41_06655"/>
<proteinExistence type="predicted"/>
<accession>A0A1E8E298</accession>
<dbReference type="Gene3D" id="3.40.50.720">
    <property type="entry name" value="NAD(P)-binding Rossmann-like Domain"/>
    <property type="match status" value="1"/>
</dbReference>
<dbReference type="Proteomes" id="UP000186931">
    <property type="component" value="Unassembled WGS sequence"/>
</dbReference>